<dbReference type="PROSITE" id="PS51186">
    <property type="entry name" value="GNAT"/>
    <property type="match status" value="1"/>
</dbReference>
<evidence type="ECO:0000313" key="3">
    <source>
        <dbReference type="Proteomes" id="UP000325211"/>
    </source>
</evidence>
<feature type="domain" description="N-acetyltransferase" evidence="1">
    <location>
        <begin position="11"/>
        <end position="187"/>
    </location>
</feature>
<evidence type="ECO:0000313" key="2">
    <source>
        <dbReference type="EMBL" id="QES52744.1"/>
    </source>
</evidence>
<gene>
    <name evidence="2" type="ORF">DEJ50_29450</name>
</gene>
<dbReference type="CDD" id="cd04301">
    <property type="entry name" value="NAT_SF"/>
    <property type="match status" value="1"/>
</dbReference>
<dbReference type="SUPFAM" id="SSF55729">
    <property type="entry name" value="Acyl-CoA N-acyltransferases (Nat)"/>
    <property type="match status" value="1"/>
</dbReference>
<reference evidence="2 3" key="1">
    <citation type="submission" date="2018-05" db="EMBL/GenBank/DDBJ databases">
        <title>Streptomyces venezuelae.</title>
        <authorList>
            <person name="Kim W."/>
            <person name="Lee N."/>
            <person name="Cho B.-K."/>
        </authorList>
    </citation>
    <scope>NUCLEOTIDE SEQUENCE [LARGE SCALE GENOMIC DNA]</scope>
    <source>
        <strain evidence="2 3">ATCC 21782</strain>
    </source>
</reference>
<name>A0A5P2DC53_STRVZ</name>
<dbReference type="EMBL" id="CP029190">
    <property type="protein sequence ID" value="QES52744.1"/>
    <property type="molecule type" value="Genomic_DNA"/>
</dbReference>
<dbReference type="OrthoDB" id="3572254at2"/>
<dbReference type="Gene3D" id="3.40.630.30">
    <property type="match status" value="1"/>
</dbReference>
<keyword evidence="2" id="KW-0808">Transferase</keyword>
<protein>
    <submittedName>
        <fullName evidence="2">GNAT family N-acetyltransferase</fullName>
    </submittedName>
</protein>
<dbReference type="RefSeq" id="WP_150211098.1">
    <property type="nucleotide sequence ID" value="NZ_CP029190.1"/>
</dbReference>
<dbReference type="InterPro" id="IPR016181">
    <property type="entry name" value="Acyl_CoA_acyltransferase"/>
</dbReference>
<dbReference type="AlphaFoldDB" id="A0A5P2DC53"/>
<dbReference type="InterPro" id="IPR000182">
    <property type="entry name" value="GNAT_dom"/>
</dbReference>
<proteinExistence type="predicted"/>
<accession>A0A5P2DC53</accession>
<organism evidence="2 3">
    <name type="scientific">Streptomyces venezuelae</name>
    <dbReference type="NCBI Taxonomy" id="54571"/>
    <lineage>
        <taxon>Bacteria</taxon>
        <taxon>Bacillati</taxon>
        <taxon>Actinomycetota</taxon>
        <taxon>Actinomycetes</taxon>
        <taxon>Kitasatosporales</taxon>
        <taxon>Streptomycetaceae</taxon>
        <taxon>Streptomyces</taxon>
    </lineage>
</organism>
<evidence type="ECO:0000259" key="1">
    <source>
        <dbReference type="PROSITE" id="PS51186"/>
    </source>
</evidence>
<dbReference type="Proteomes" id="UP000325211">
    <property type="component" value="Chromosome"/>
</dbReference>
<dbReference type="Pfam" id="PF00583">
    <property type="entry name" value="Acetyltransf_1"/>
    <property type="match status" value="1"/>
</dbReference>
<dbReference type="GO" id="GO:0016747">
    <property type="term" value="F:acyltransferase activity, transferring groups other than amino-acyl groups"/>
    <property type="evidence" value="ECO:0007669"/>
    <property type="project" value="InterPro"/>
</dbReference>
<sequence>MTDTGSGSDAPAFRQLTRPDAMTPELREQLVDCWTAVVNTGGAVIAADLPMPPVGAADVGPVVDRLAAALDPDRSRLLLAGVDGALAGWLLLRRDLHPLIAHCGVVHHVQTHPRFRRRGIGAALMERVRLIAREELGLERLQLSARAGLGLEEFYLGLGWTEVGRWPGALRVAPGDDRDDILMSIGL</sequence>